<feature type="chain" id="PRO_5038854480" evidence="8">
    <location>
        <begin position="23"/>
        <end position="640"/>
    </location>
</feature>
<proteinExistence type="inferred from homology"/>
<dbReference type="InterPro" id="IPR001680">
    <property type="entry name" value="WD40_rpt"/>
</dbReference>
<dbReference type="PROSITE" id="PS50928">
    <property type="entry name" value="ABC_TM1"/>
    <property type="match status" value="1"/>
</dbReference>
<evidence type="ECO:0000256" key="7">
    <source>
        <dbReference type="RuleBase" id="RU363032"/>
    </source>
</evidence>
<keyword evidence="3" id="KW-1003">Cell membrane</keyword>
<comment type="caution">
    <text evidence="10">The sequence shown here is derived from an EMBL/GenBank/DDBJ whole genome shotgun (WGS) entry which is preliminary data.</text>
</comment>
<dbReference type="AlphaFoldDB" id="A0A927H560"/>
<evidence type="ECO:0000259" key="9">
    <source>
        <dbReference type="PROSITE" id="PS50928"/>
    </source>
</evidence>
<dbReference type="EMBL" id="JACXIY010000001">
    <property type="protein sequence ID" value="MBD2867214.1"/>
    <property type="molecule type" value="Genomic_DNA"/>
</dbReference>
<dbReference type="GO" id="GO:0005886">
    <property type="term" value="C:plasma membrane"/>
    <property type="evidence" value="ECO:0007669"/>
    <property type="project" value="UniProtKB-SubCell"/>
</dbReference>
<dbReference type="PANTHER" id="PTHR30193">
    <property type="entry name" value="ABC TRANSPORTER PERMEASE PROTEIN"/>
    <property type="match status" value="1"/>
</dbReference>
<dbReference type="RefSeq" id="WP_190857577.1">
    <property type="nucleotide sequence ID" value="NZ_JACXIY010000001.1"/>
</dbReference>
<dbReference type="CDD" id="cd06261">
    <property type="entry name" value="TM_PBP2"/>
    <property type="match status" value="1"/>
</dbReference>
<dbReference type="InterPro" id="IPR018391">
    <property type="entry name" value="PQQ_b-propeller_rpt"/>
</dbReference>
<feature type="domain" description="ABC transmembrane type-1" evidence="9">
    <location>
        <begin position="417"/>
        <end position="631"/>
    </location>
</feature>
<feature type="transmembrane region" description="Helical" evidence="7">
    <location>
        <begin position="565"/>
        <end position="590"/>
    </location>
</feature>
<dbReference type="PANTHER" id="PTHR30193:SF41">
    <property type="entry name" value="DIACETYLCHITOBIOSE UPTAKE SYSTEM PERMEASE PROTEIN NGCF"/>
    <property type="match status" value="1"/>
</dbReference>
<keyword evidence="2 7" id="KW-0813">Transport</keyword>
<evidence type="ECO:0000256" key="6">
    <source>
        <dbReference type="ARBA" id="ARBA00023136"/>
    </source>
</evidence>
<keyword evidence="5 7" id="KW-1133">Transmembrane helix</keyword>
<dbReference type="SMART" id="SM00564">
    <property type="entry name" value="PQQ"/>
    <property type="match status" value="4"/>
</dbReference>
<dbReference type="SUPFAM" id="SSF69322">
    <property type="entry name" value="Tricorn protease domain 2"/>
    <property type="match status" value="1"/>
</dbReference>
<dbReference type="Gene3D" id="1.10.3720.10">
    <property type="entry name" value="MetI-like"/>
    <property type="match status" value="1"/>
</dbReference>
<feature type="signal peptide" evidence="8">
    <location>
        <begin position="1"/>
        <end position="22"/>
    </location>
</feature>
<dbReference type="SUPFAM" id="SSF161098">
    <property type="entry name" value="MetI-like"/>
    <property type="match status" value="1"/>
</dbReference>
<evidence type="ECO:0000256" key="4">
    <source>
        <dbReference type="ARBA" id="ARBA00022692"/>
    </source>
</evidence>
<feature type="transmembrane region" description="Helical" evidence="7">
    <location>
        <begin position="452"/>
        <end position="473"/>
    </location>
</feature>
<dbReference type="InterPro" id="IPR002372">
    <property type="entry name" value="PQQ_rpt_dom"/>
</dbReference>
<dbReference type="Gene3D" id="2.130.10.10">
    <property type="entry name" value="YVTN repeat-like/Quinoprotein amine dehydrogenase"/>
    <property type="match status" value="2"/>
</dbReference>
<dbReference type="Pfam" id="PF00528">
    <property type="entry name" value="BPD_transp_1"/>
    <property type="match status" value="1"/>
</dbReference>
<evidence type="ECO:0000256" key="1">
    <source>
        <dbReference type="ARBA" id="ARBA00004651"/>
    </source>
</evidence>
<evidence type="ECO:0000256" key="2">
    <source>
        <dbReference type="ARBA" id="ARBA00022448"/>
    </source>
</evidence>
<accession>A0A927H560</accession>
<evidence type="ECO:0000313" key="11">
    <source>
        <dbReference type="Proteomes" id="UP000632125"/>
    </source>
</evidence>
<dbReference type="SMART" id="SM00320">
    <property type="entry name" value="WD40"/>
    <property type="match status" value="5"/>
</dbReference>
<dbReference type="InterPro" id="IPR035906">
    <property type="entry name" value="MetI-like_sf"/>
</dbReference>
<sequence length="640" mass="68635">MSLRSRIAVFMMCAFICTGFLPMETALGNAQWTLDEPDNITSLSVSEDGSRIAVGSYGAKAYSFTAEGQLQFALEAGNVVTGVAMLSDGSLLAASDDRHLYKADEQGRLQWDLNVKRQVKGVSASHDGSVAAYIVQGSTNVAFIDAETGETIRETDIGIAPKRIRVAPSGSFTAAGATDQYVYLIDADGGIVRKMGVTGTVEAVAAAEDGSVAVGTSKNEVVLFDADGREAGSYPVKDAVTDVDVSGDGSYVAVSDYLGGIYVFAREGKLLWTTEVDGAGRAVAFNKDATALYAGTGSGTLHAYDVSEAIASAESGAVVRTVAWTIAAALALALLILGLLWMKRRRKLGVLRDVWRAKYIYLALLPTFALVFVFLYYPASSGLFHSLYDWNPGGRTTFVGLANFERMLSDPYVTKGIGNLGLLIVTGLAKTLIPPLIVAELIYHLRSKKTQYWYRTAFVASMVIPAVAGLLIWQNLYDPNVGLFNKLLAFAGLPGHAWLGDPDTALWAIIFIGFPFIGILQLLVFYSGLLAIPDELIESARIDGAGLWRIIRSIHLPLLAGQFKLLIILSLIGIIQDFGGILIVTGGGPMDSTYVPALQMYYAATIFNDLGYASALGVAMFLIILIITVINMKFLKTTHD</sequence>
<keyword evidence="4 7" id="KW-0812">Transmembrane</keyword>
<reference evidence="10" key="1">
    <citation type="submission" date="2020-09" db="EMBL/GenBank/DDBJ databases">
        <title>A novel bacterium of genus Paenibacillus, isolated from South China Sea.</title>
        <authorList>
            <person name="Huang H."/>
            <person name="Mo K."/>
            <person name="Hu Y."/>
        </authorList>
    </citation>
    <scope>NUCLEOTIDE SEQUENCE</scope>
    <source>
        <strain evidence="10">IB182493</strain>
    </source>
</reference>
<feature type="transmembrane region" description="Helical" evidence="7">
    <location>
        <begin position="610"/>
        <end position="630"/>
    </location>
</feature>
<dbReference type="InterPro" id="IPR000515">
    <property type="entry name" value="MetI-like"/>
</dbReference>
<organism evidence="10 11">
    <name type="scientific">Paenibacillus arenilitoris</name>
    <dbReference type="NCBI Taxonomy" id="2772299"/>
    <lineage>
        <taxon>Bacteria</taxon>
        <taxon>Bacillati</taxon>
        <taxon>Bacillota</taxon>
        <taxon>Bacilli</taxon>
        <taxon>Bacillales</taxon>
        <taxon>Paenibacillaceae</taxon>
        <taxon>Paenibacillus</taxon>
    </lineage>
</organism>
<evidence type="ECO:0000313" key="10">
    <source>
        <dbReference type="EMBL" id="MBD2867214.1"/>
    </source>
</evidence>
<feature type="transmembrane region" description="Helical" evidence="7">
    <location>
        <begin position="505"/>
        <end position="532"/>
    </location>
</feature>
<dbReference type="Proteomes" id="UP000632125">
    <property type="component" value="Unassembled WGS sequence"/>
</dbReference>
<dbReference type="InterPro" id="IPR015943">
    <property type="entry name" value="WD40/YVTN_repeat-like_dom_sf"/>
</dbReference>
<feature type="transmembrane region" description="Helical" evidence="7">
    <location>
        <begin position="420"/>
        <end position="445"/>
    </location>
</feature>
<evidence type="ECO:0000256" key="3">
    <source>
        <dbReference type="ARBA" id="ARBA00022475"/>
    </source>
</evidence>
<gene>
    <name evidence="10" type="ORF">IDH41_01395</name>
</gene>
<comment type="similarity">
    <text evidence="7">Belongs to the binding-protein-dependent transport system permease family.</text>
</comment>
<dbReference type="InterPro" id="IPR051393">
    <property type="entry name" value="ABC_transporter_permease"/>
</dbReference>
<dbReference type="Pfam" id="PF13360">
    <property type="entry name" value="PQQ_2"/>
    <property type="match status" value="2"/>
</dbReference>
<feature type="transmembrane region" description="Helical" evidence="7">
    <location>
        <begin position="322"/>
        <end position="340"/>
    </location>
</feature>
<keyword evidence="6 7" id="KW-0472">Membrane</keyword>
<evidence type="ECO:0000256" key="8">
    <source>
        <dbReference type="SAM" id="SignalP"/>
    </source>
</evidence>
<keyword evidence="11" id="KW-1185">Reference proteome</keyword>
<dbReference type="GO" id="GO:0055085">
    <property type="term" value="P:transmembrane transport"/>
    <property type="evidence" value="ECO:0007669"/>
    <property type="project" value="InterPro"/>
</dbReference>
<name>A0A927H560_9BACL</name>
<comment type="subcellular location">
    <subcellularLocation>
        <location evidence="1 7">Cell membrane</location>
        <topology evidence="1 7">Multi-pass membrane protein</topology>
    </subcellularLocation>
</comment>
<keyword evidence="8" id="KW-0732">Signal</keyword>
<feature type="transmembrane region" description="Helical" evidence="7">
    <location>
        <begin position="360"/>
        <end position="379"/>
    </location>
</feature>
<protein>
    <submittedName>
        <fullName evidence="10">ABC transporter permease subunit</fullName>
    </submittedName>
</protein>
<evidence type="ECO:0000256" key="5">
    <source>
        <dbReference type="ARBA" id="ARBA00022989"/>
    </source>
</evidence>